<comment type="caution">
    <text evidence="2">The sequence shown here is derived from an EMBL/GenBank/DDBJ whole genome shotgun (WGS) entry which is preliminary data.</text>
</comment>
<evidence type="ECO:0000313" key="3">
    <source>
        <dbReference type="Proteomes" id="UP000887159"/>
    </source>
</evidence>
<feature type="region of interest" description="Disordered" evidence="1">
    <location>
        <begin position="32"/>
        <end position="53"/>
    </location>
</feature>
<keyword evidence="3" id="KW-1185">Reference proteome</keyword>
<sequence length="70" mass="8453">MPRYLSYVEEMRYLKYLLDIVSTNKESFYCGDDEEFDDEEYNSNHDSPTEIDSDLEEKEQFKTQLKIIVL</sequence>
<dbReference type="AlphaFoldDB" id="A0A8X6SBW1"/>
<feature type="compositionally biased region" description="Acidic residues" evidence="1">
    <location>
        <begin position="32"/>
        <end position="41"/>
    </location>
</feature>
<evidence type="ECO:0000256" key="1">
    <source>
        <dbReference type="SAM" id="MobiDB-lite"/>
    </source>
</evidence>
<reference evidence="2" key="1">
    <citation type="submission" date="2020-08" db="EMBL/GenBank/DDBJ databases">
        <title>Multicomponent nature underlies the extraordinary mechanical properties of spider dragline silk.</title>
        <authorList>
            <person name="Kono N."/>
            <person name="Nakamura H."/>
            <person name="Mori M."/>
            <person name="Yoshida Y."/>
            <person name="Ohtoshi R."/>
            <person name="Malay A.D."/>
            <person name="Moran D.A.P."/>
            <person name="Tomita M."/>
            <person name="Numata K."/>
            <person name="Arakawa K."/>
        </authorList>
    </citation>
    <scope>NUCLEOTIDE SEQUENCE</scope>
</reference>
<gene>
    <name evidence="2" type="ORF">TNCV_1358211</name>
</gene>
<name>A0A8X6SBW1_TRICX</name>
<protein>
    <submittedName>
        <fullName evidence="2">Uncharacterized protein</fullName>
    </submittedName>
</protein>
<dbReference type="EMBL" id="BMAU01021280">
    <property type="protein sequence ID" value="GFY08415.1"/>
    <property type="molecule type" value="Genomic_DNA"/>
</dbReference>
<proteinExistence type="predicted"/>
<accession>A0A8X6SBW1</accession>
<organism evidence="2 3">
    <name type="scientific">Trichonephila clavipes</name>
    <name type="common">Golden silk orbweaver</name>
    <name type="synonym">Nephila clavipes</name>
    <dbReference type="NCBI Taxonomy" id="2585209"/>
    <lineage>
        <taxon>Eukaryota</taxon>
        <taxon>Metazoa</taxon>
        <taxon>Ecdysozoa</taxon>
        <taxon>Arthropoda</taxon>
        <taxon>Chelicerata</taxon>
        <taxon>Arachnida</taxon>
        <taxon>Araneae</taxon>
        <taxon>Araneomorphae</taxon>
        <taxon>Entelegynae</taxon>
        <taxon>Araneoidea</taxon>
        <taxon>Nephilidae</taxon>
        <taxon>Trichonephila</taxon>
    </lineage>
</organism>
<dbReference type="Proteomes" id="UP000887159">
    <property type="component" value="Unassembled WGS sequence"/>
</dbReference>
<evidence type="ECO:0000313" key="2">
    <source>
        <dbReference type="EMBL" id="GFY08415.1"/>
    </source>
</evidence>